<feature type="compositionally biased region" description="Basic residues" evidence="1">
    <location>
        <begin position="894"/>
        <end position="906"/>
    </location>
</feature>
<feature type="compositionally biased region" description="Low complexity" evidence="1">
    <location>
        <begin position="378"/>
        <end position="390"/>
    </location>
</feature>
<name>A0AAD5UUZ2_9APHY</name>
<dbReference type="EMBL" id="JANAWD010000616">
    <property type="protein sequence ID" value="KAJ3477240.1"/>
    <property type="molecule type" value="Genomic_DNA"/>
</dbReference>
<feature type="compositionally biased region" description="Low complexity" evidence="1">
    <location>
        <begin position="842"/>
        <end position="858"/>
    </location>
</feature>
<dbReference type="InterPro" id="IPR045341">
    <property type="entry name" value="DUF6532"/>
</dbReference>
<feature type="domain" description="DUF6532" evidence="2">
    <location>
        <begin position="957"/>
        <end position="1152"/>
    </location>
</feature>
<protein>
    <recommendedName>
        <fullName evidence="2">DUF6532 domain-containing protein</fullName>
    </recommendedName>
</protein>
<comment type="caution">
    <text evidence="3">The sequence shown here is derived from an EMBL/GenBank/DDBJ whole genome shotgun (WGS) entry which is preliminary data.</text>
</comment>
<feature type="compositionally biased region" description="Basic and acidic residues" evidence="1">
    <location>
        <begin position="744"/>
        <end position="766"/>
    </location>
</feature>
<feature type="compositionally biased region" description="Basic residues" evidence="1">
    <location>
        <begin position="859"/>
        <end position="868"/>
    </location>
</feature>
<dbReference type="Proteomes" id="UP001212997">
    <property type="component" value="Unassembled WGS sequence"/>
</dbReference>
<feature type="compositionally biased region" description="Polar residues" evidence="1">
    <location>
        <begin position="396"/>
        <end position="409"/>
    </location>
</feature>
<sequence>MSNDVLKQWWVRSRQIGDIMFADGLVAEMMDDKWVVTSLNASWIPAMSLGRISITYHSDGRFGMADPIQWPQIHSAAFPHFCLMLRKPESPMDTCLVMWESLSEFDFVPVLGCSLSTFGVVSPSLQQHLKPHVDDVLNRVQEYCKVKDAKGQHILFTSNALRDTFQRLSLPASFRDMNRQLIMVQLFWQESLAWLTWVQDKWRHFQPEPDDLPVPYDSRFMGAYTTDSAIVQQLFRAGVPVWYLRRPEEITALTVIRDVVDITPPTLIDTSNPTFILYSGMIGRHSLAATCMGGHSYSDVERRPFHNPDIPRPPLPQSAAVSTPSSSLALAPLRTDVGSTPDVNSGSTSTLDRFSSMPPDLPVQPERNSKGKQKNKRASQGSSQVATSSSPYPPARSTQRGPRTTSLGTNRDPFVDLAHPMMPALQGVWAVEMLQCSGGVTPLRKFTYLFPDPALFVTASPTRQDLFFMTWLGLRLAWVSLHEHFHEEVRPFSSQTWRDILGSHRGTITSSGRETISSSHRRDSQTAFDHIFDIQGLGNASINFDSMAYYRHHEFSTGDQIPLPLRREILWEIYQLGFRSELLTLDRHLRPSSHTNVASCQGDEFVRRQLVERVCGYLPNMAASAWGDDAMVISSPSIRDRAPALEAFRQVLVRWPACPLGLIQSDSLTNPARTEESLTTSEQVAVRFYILLIGAFVHLTSSLSVLSTTMAGTRNARKSRTQPPRTPRALELLTPLALGPRQVLPEHREEQAREAALEEAHRRSQDDSTTMAATGDPNPGEVGGEGGGAASTQTGLGPQFSPSQSRAIGSNLPPRRRSRYRSLSRGSSLLGDGELDRGRGSGSQRRLPSPSVSPSRAHTPSHQRHTTHSRTPTPPPSSQRRRSPSLGSTAPSSQRRRSHSPRRSSHHHDISPPRTPRRHRSRSPTLPYTPFKTRHVDFSSPCEGDLSPMSHSVMALAGRYMRIRVATMHGFPGEMEVIAWVKACFRQACEELGAPRRLERFTHDRKFFDFIYLLIREKVSQVRNWVKASADSKILMSYGIQTSWTQEAIKARVEHLLFEGNFVFEDPDNRVGNFKHPIISEVLKVFFNTPRKDGIKFPSMFNPIPLPTLALVVTGIHCSLSQWASGKLKTKHFTASDNEDNYKKAMDMLNAWKERRPRELKAFQEDLWKSLWVASGQVVPVQEGDRWFNDGDFEPEEELVNLNVNPNPGLIAGPSNSTAE</sequence>
<evidence type="ECO:0000313" key="4">
    <source>
        <dbReference type="Proteomes" id="UP001212997"/>
    </source>
</evidence>
<reference evidence="3" key="1">
    <citation type="submission" date="2022-07" db="EMBL/GenBank/DDBJ databases">
        <title>Genome Sequence of Physisporinus lineatus.</title>
        <authorList>
            <person name="Buettner E."/>
        </authorList>
    </citation>
    <scope>NUCLEOTIDE SEQUENCE</scope>
    <source>
        <strain evidence="3">VT162</strain>
    </source>
</reference>
<keyword evidence="4" id="KW-1185">Reference proteome</keyword>
<feature type="compositionally biased region" description="Polar residues" evidence="1">
    <location>
        <begin position="790"/>
        <end position="808"/>
    </location>
</feature>
<evidence type="ECO:0000259" key="2">
    <source>
        <dbReference type="Pfam" id="PF20149"/>
    </source>
</evidence>
<evidence type="ECO:0000256" key="1">
    <source>
        <dbReference type="SAM" id="MobiDB-lite"/>
    </source>
</evidence>
<dbReference type="Pfam" id="PF20149">
    <property type="entry name" value="DUF6532"/>
    <property type="match status" value="1"/>
</dbReference>
<feature type="region of interest" description="Disordered" evidence="1">
    <location>
        <begin position="1200"/>
        <end position="1220"/>
    </location>
</feature>
<organism evidence="3 4">
    <name type="scientific">Meripilus lineatus</name>
    <dbReference type="NCBI Taxonomy" id="2056292"/>
    <lineage>
        <taxon>Eukaryota</taxon>
        <taxon>Fungi</taxon>
        <taxon>Dikarya</taxon>
        <taxon>Basidiomycota</taxon>
        <taxon>Agaricomycotina</taxon>
        <taxon>Agaricomycetes</taxon>
        <taxon>Polyporales</taxon>
        <taxon>Meripilaceae</taxon>
        <taxon>Meripilus</taxon>
    </lineage>
</organism>
<feature type="compositionally biased region" description="Low complexity" evidence="1">
    <location>
        <begin position="317"/>
        <end position="333"/>
    </location>
</feature>
<gene>
    <name evidence="3" type="ORF">NLI96_g10600</name>
</gene>
<dbReference type="AlphaFoldDB" id="A0AAD5UUZ2"/>
<feature type="compositionally biased region" description="Polar residues" evidence="1">
    <location>
        <begin position="337"/>
        <end position="353"/>
    </location>
</feature>
<feature type="compositionally biased region" description="Low complexity" evidence="1">
    <location>
        <begin position="823"/>
        <end position="832"/>
    </location>
</feature>
<proteinExistence type="predicted"/>
<accession>A0AAD5UUZ2</accession>
<evidence type="ECO:0000313" key="3">
    <source>
        <dbReference type="EMBL" id="KAJ3477240.1"/>
    </source>
</evidence>
<feature type="region of interest" description="Disordered" evidence="1">
    <location>
        <begin position="710"/>
        <end position="934"/>
    </location>
</feature>
<feature type="region of interest" description="Disordered" evidence="1">
    <location>
        <begin position="300"/>
        <end position="412"/>
    </location>
</feature>